<comment type="caution">
    <text evidence="1">The sequence shown here is derived from an EMBL/GenBank/DDBJ whole genome shotgun (WGS) entry which is preliminary data.</text>
</comment>
<dbReference type="EMBL" id="MFGW01000187">
    <property type="protein sequence ID" value="OGF61815.1"/>
    <property type="molecule type" value="Genomic_DNA"/>
</dbReference>
<evidence type="ECO:0000313" key="1">
    <source>
        <dbReference type="EMBL" id="OGF61815.1"/>
    </source>
</evidence>
<dbReference type="AlphaFoldDB" id="A0A1F5VEH5"/>
<sequence length="189" mass="21241">MEKVMKLILVISLLFSLSYCSRVDRDNTAGVIISVVSIRATSSNGDTGSILYSDVNYEGSYINDTAEIDFRNYLMNQSIVPTFFNNVVLNRYRVTYKRPDNRNTPGVDVPYPFDEVMNIQVNANGSASTGITIVRALAKRETPLWDLQDVEHEVVISTMANIDFWGNDLAGRPVHTMGYLEVLFANWAD</sequence>
<proteinExistence type="predicted"/>
<evidence type="ECO:0000313" key="2">
    <source>
        <dbReference type="Proteomes" id="UP000178943"/>
    </source>
</evidence>
<dbReference type="STRING" id="1817863.A2Y62_20555"/>
<evidence type="ECO:0008006" key="3">
    <source>
        <dbReference type="Google" id="ProtNLM"/>
    </source>
</evidence>
<accession>A0A1F5VEH5</accession>
<gene>
    <name evidence="1" type="ORF">A2Y62_20555</name>
</gene>
<name>A0A1F5VEH5_9BACT</name>
<organism evidence="1 2">
    <name type="scientific">Candidatus Fischerbacteria bacterium RBG_13_37_8</name>
    <dbReference type="NCBI Taxonomy" id="1817863"/>
    <lineage>
        <taxon>Bacteria</taxon>
        <taxon>Candidatus Fischeribacteriota</taxon>
    </lineage>
</organism>
<reference evidence="1 2" key="1">
    <citation type="journal article" date="2016" name="Nat. Commun.">
        <title>Thousands of microbial genomes shed light on interconnected biogeochemical processes in an aquifer system.</title>
        <authorList>
            <person name="Anantharaman K."/>
            <person name="Brown C.T."/>
            <person name="Hug L.A."/>
            <person name="Sharon I."/>
            <person name="Castelle C.J."/>
            <person name="Probst A.J."/>
            <person name="Thomas B.C."/>
            <person name="Singh A."/>
            <person name="Wilkins M.J."/>
            <person name="Karaoz U."/>
            <person name="Brodie E.L."/>
            <person name="Williams K.H."/>
            <person name="Hubbard S.S."/>
            <person name="Banfield J.F."/>
        </authorList>
    </citation>
    <scope>NUCLEOTIDE SEQUENCE [LARGE SCALE GENOMIC DNA]</scope>
</reference>
<protein>
    <recommendedName>
        <fullName evidence="3">DUF4843 domain-containing protein</fullName>
    </recommendedName>
</protein>
<dbReference type="Proteomes" id="UP000178943">
    <property type="component" value="Unassembled WGS sequence"/>
</dbReference>